<dbReference type="GO" id="GO:0005634">
    <property type="term" value="C:nucleus"/>
    <property type="evidence" value="ECO:0007669"/>
    <property type="project" value="TreeGrafter"/>
</dbReference>
<dbReference type="AlphaFoldDB" id="A0A0N4UN96"/>
<dbReference type="PANTHER" id="PTHR12299:SF17">
    <property type="entry name" value="AT19571P-RELATED"/>
    <property type="match status" value="1"/>
</dbReference>
<dbReference type="Pfam" id="PF04774">
    <property type="entry name" value="HABP4_PAI-RBP1"/>
    <property type="match status" value="1"/>
</dbReference>
<proteinExistence type="predicted"/>
<dbReference type="EMBL" id="UYYG01000103">
    <property type="protein sequence ID" value="VDN53106.1"/>
    <property type="molecule type" value="Genomic_DNA"/>
</dbReference>
<feature type="compositionally biased region" description="Basic and acidic residues" evidence="1">
    <location>
        <begin position="25"/>
        <end position="50"/>
    </location>
</feature>
<protein>
    <submittedName>
        <fullName evidence="6">HABP4_PAI-RBP1 domain-containing protein</fullName>
    </submittedName>
</protein>
<dbReference type="PANTHER" id="PTHR12299">
    <property type="entry name" value="HYALURONIC ACID-BINDING PROTEIN 4"/>
    <property type="match status" value="1"/>
</dbReference>
<dbReference type="Proteomes" id="UP000274756">
    <property type="component" value="Unassembled WGS sequence"/>
</dbReference>
<evidence type="ECO:0000313" key="5">
    <source>
        <dbReference type="Proteomes" id="UP000274756"/>
    </source>
</evidence>
<evidence type="ECO:0000313" key="3">
    <source>
        <dbReference type="EMBL" id="VDN53106.1"/>
    </source>
</evidence>
<accession>A0A0N4UN96</accession>
<sequence>MVEYGVIVTNKFGTLNDDENEDPEVILKKAEAASKKEEKTASQKKADRHAAARKKKETAALKAAVSELEKKKATLIKAPISDVFAERFGEFRGRPRIRGFRGGNRGGFRRGGFRTGNDEQLIDPNVTVNGIQNGENAIEAIDRGSIRTASYGGGFGGRANFRRRFLRGGRQSDRTNDEIRTTGLSFEKRDSLNKANEGAGREETIEDIENNTPEDEKMRKENIVLNEKNEEEQRTEMENDVTVKQLTLDEFKAQTAAKRSEPQFNIRKAGEGANEKEFGKLIPLPKREIVEEPVDEIVVVRREPRTKRLDIEINFTDEQRGRGGGRVRDGFRGGRSHRSGRGDGRGFRQNLNFEVSADAFPALGSY</sequence>
<evidence type="ECO:0000313" key="6">
    <source>
        <dbReference type="WBParaSite" id="DME_0000936801-mRNA-1"/>
    </source>
</evidence>
<feature type="region of interest" description="Disordered" evidence="1">
    <location>
        <begin position="13"/>
        <end position="56"/>
    </location>
</feature>
<dbReference type="OrthoDB" id="6022699at2759"/>
<dbReference type="GO" id="GO:0005737">
    <property type="term" value="C:cytoplasm"/>
    <property type="evidence" value="ECO:0007669"/>
    <property type="project" value="TreeGrafter"/>
</dbReference>
<dbReference type="Proteomes" id="UP000038040">
    <property type="component" value="Unplaced"/>
</dbReference>
<reference evidence="6" key="1">
    <citation type="submission" date="2017-02" db="UniProtKB">
        <authorList>
            <consortium name="WormBaseParasite"/>
        </authorList>
    </citation>
    <scope>IDENTIFICATION</scope>
</reference>
<dbReference type="GO" id="GO:0003723">
    <property type="term" value="F:RNA binding"/>
    <property type="evidence" value="ECO:0007669"/>
    <property type="project" value="InterPro"/>
</dbReference>
<dbReference type="WBParaSite" id="DME_0000936801-mRNA-1">
    <property type="protein sequence ID" value="DME_0000936801-mRNA-1"/>
    <property type="gene ID" value="DME_0000936801"/>
</dbReference>
<reference evidence="3 5" key="2">
    <citation type="submission" date="2018-11" db="EMBL/GenBank/DDBJ databases">
        <authorList>
            <consortium name="Pathogen Informatics"/>
        </authorList>
    </citation>
    <scope>NUCLEOTIDE SEQUENCE [LARGE SCALE GENOMIC DNA]</scope>
</reference>
<dbReference type="InterPro" id="IPR039764">
    <property type="entry name" value="HABP4/SERBP1-like"/>
</dbReference>
<dbReference type="InterPro" id="IPR006861">
    <property type="entry name" value="HABP4_PAIRBP1-bd"/>
</dbReference>
<evidence type="ECO:0000259" key="2">
    <source>
        <dbReference type="SMART" id="SM01233"/>
    </source>
</evidence>
<evidence type="ECO:0000313" key="4">
    <source>
        <dbReference type="Proteomes" id="UP000038040"/>
    </source>
</evidence>
<dbReference type="STRING" id="318479.A0A0N4UN96"/>
<feature type="region of interest" description="Disordered" evidence="1">
    <location>
        <begin position="102"/>
        <end position="121"/>
    </location>
</feature>
<organism evidence="4 6">
    <name type="scientific">Dracunculus medinensis</name>
    <name type="common">Guinea worm</name>
    <dbReference type="NCBI Taxonomy" id="318479"/>
    <lineage>
        <taxon>Eukaryota</taxon>
        <taxon>Metazoa</taxon>
        <taxon>Ecdysozoa</taxon>
        <taxon>Nematoda</taxon>
        <taxon>Chromadorea</taxon>
        <taxon>Rhabditida</taxon>
        <taxon>Spirurina</taxon>
        <taxon>Dracunculoidea</taxon>
        <taxon>Dracunculidae</taxon>
        <taxon>Dracunculus</taxon>
    </lineage>
</organism>
<feature type="compositionally biased region" description="Basic and acidic residues" evidence="1">
    <location>
        <begin position="320"/>
        <end position="332"/>
    </location>
</feature>
<evidence type="ECO:0000256" key="1">
    <source>
        <dbReference type="SAM" id="MobiDB-lite"/>
    </source>
</evidence>
<feature type="region of interest" description="Disordered" evidence="1">
    <location>
        <begin position="320"/>
        <end position="348"/>
    </location>
</feature>
<dbReference type="SMART" id="SM01233">
    <property type="entry name" value="HABP4_PAI-RBP1"/>
    <property type="match status" value="1"/>
</dbReference>
<name>A0A0N4UN96_DRAME</name>
<keyword evidence="5" id="KW-1185">Reference proteome</keyword>
<feature type="domain" description="Hyaluronan/mRNA-binding protein" evidence="2">
    <location>
        <begin position="168"/>
        <end position="272"/>
    </location>
</feature>
<gene>
    <name evidence="3" type="ORF">DME_LOCUS3079</name>
</gene>